<reference evidence="5 6" key="1">
    <citation type="journal article" date="2017" name="DNA Res.">
        <title>Complete genome sequence and expression profile of the commercial lytic enzyme producer Lysobacter enzymogenes M497-1.</title>
        <authorList>
            <person name="Takami H."/>
            <person name="Toyoda A."/>
            <person name="Uchiyama I."/>
            <person name="Itoh T."/>
            <person name="Takaki Y."/>
            <person name="Arai W."/>
            <person name="Nishi S."/>
            <person name="Kawai M."/>
            <person name="Shinya K."/>
            <person name="Ikeda H."/>
        </authorList>
    </citation>
    <scope>NUCLEOTIDE SEQUENCE [LARGE SCALE GENOMIC DNA]</scope>
    <source>
        <strain evidence="5 6">M497-1</strain>
    </source>
</reference>
<evidence type="ECO:0000256" key="2">
    <source>
        <dbReference type="ARBA" id="ARBA00022971"/>
    </source>
</evidence>
<protein>
    <submittedName>
        <fullName evidence="5">Conjugal transfer protein</fullName>
    </submittedName>
</protein>
<keyword evidence="2" id="KW-0184">Conjugation</keyword>
<comment type="similarity">
    <text evidence="1">Belongs to the MobA/MobL family.</text>
</comment>
<name>A0AAU9AQ27_LYSEN</name>
<dbReference type="InterPro" id="IPR005053">
    <property type="entry name" value="MobA_MobL"/>
</dbReference>
<dbReference type="AlphaFoldDB" id="A0AAU9AQ27"/>
<dbReference type="EMBL" id="AP014940">
    <property type="protein sequence ID" value="BAV99394.1"/>
    <property type="molecule type" value="Genomic_DNA"/>
</dbReference>
<evidence type="ECO:0000259" key="4">
    <source>
        <dbReference type="Pfam" id="PF03389"/>
    </source>
</evidence>
<accession>A0AAU9AQ27</accession>
<dbReference type="Pfam" id="PF03389">
    <property type="entry name" value="MobA_MobL"/>
    <property type="match status" value="1"/>
</dbReference>
<evidence type="ECO:0000256" key="3">
    <source>
        <dbReference type="SAM" id="MobiDB-lite"/>
    </source>
</evidence>
<dbReference type="Gene3D" id="3.30.930.30">
    <property type="match status" value="1"/>
</dbReference>
<feature type="domain" description="MobA/MobL protein" evidence="4">
    <location>
        <begin position="18"/>
        <end position="203"/>
    </location>
</feature>
<gene>
    <name evidence="5" type="ORF">LEN_3907</name>
</gene>
<feature type="compositionally biased region" description="Pro residues" evidence="3">
    <location>
        <begin position="507"/>
        <end position="517"/>
    </location>
</feature>
<sequence length="517" mass="57851">MAIYHSRVTTFSRANNHSSLAAAAYRAAILLVDQRTGKRHDYRRKRGVVETVFMTPEQAPDWALCPEQLWAAAEEAEKRKNATVAREFEIALPHELSDAERKALVKDIGHALIDRYGFAVQASTHAPSNDERNHHVHMLVTTRRMTAEGLADKTRELDGGQSGSMEVKWTREMISGLINEHLAHAHIDARVDPRKLEVQAEEAWARGDHEAAIALARRPVRRFGKNGAALERKGVSTEISKDNAKIRADNAARFDKAMSQIAQIKHPRPHAQEARRRQRRVQRKRLAVHTDGIQVDRIGGAHASDAVDMLGGAESPEPQPPTAEEAWSLAQALWNQDILPVHAASMPQTAELMVGMAERVRTYLRDNALPQAVKELLRRLKALKRRMDVPAIKKKAYQKACDLLDRAQWALTQVNQLNPTGRDVVLRFRRVAWVKHNLESVAAAEAALSPERVREDDDRIVIGTAEVELWSRHMLNRFPIGAIDVDTALDPEGGPPKKLKPSAPILKFPPPFRGGPK</sequence>
<dbReference type="KEGG" id="lem:LEN_3907"/>
<proteinExistence type="inferred from homology"/>
<organism evidence="5 6">
    <name type="scientific">Lysobacter enzymogenes</name>
    <dbReference type="NCBI Taxonomy" id="69"/>
    <lineage>
        <taxon>Bacteria</taxon>
        <taxon>Pseudomonadati</taxon>
        <taxon>Pseudomonadota</taxon>
        <taxon>Gammaproteobacteria</taxon>
        <taxon>Lysobacterales</taxon>
        <taxon>Lysobacteraceae</taxon>
        <taxon>Lysobacter</taxon>
    </lineage>
</organism>
<evidence type="ECO:0000256" key="1">
    <source>
        <dbReference type="ARBA" id="ARBA00010873"/>
    </source>
</evidence>
<evidence type="ECO:0000313" key="5">
    <source>
        <dbReference type="EMBL" id="BAV99394.1"/>
    </source>
</evidence>
<feature type="region of interest" description="Disordered" evidence="3">
    <location>
        <begin position="489"/>
        <end position="517"/>
    </location>
</feature>
<dbReference type="Proteomes" id="UP000218824">
    <property type="component" value="Chromosome"/>
</dbReference>
<evidence type="ECO:0000313" key="6">
    <source>
        <dbReference type="Proteomes" id="UP000218824"/>
    </source>
</evidence>